<dbReference type="EMBL" id="CP008887">
    <property type="protein sequence ID" value="AIU70838.1"/>
    <property type="molecule type" value="Genomic_DNA"/>
</dbReference>
<dbReference type="HOGENOM" id="CLU_070764_7_2_2"/>
<evidence type="ECO:0000313" key="5">
    <source>
        <dbReference type="EMBL" id="AIU70838.1"/>
    </source>
</evidence>
<dbReference type="KEGG" id="teu:TEU_11120"/>
<dbReference type="GO" id="GO:0016491">
    <property type="term" value="F:oxidoreductase activity"/>
    <property type="evidence" value="ECO:0007669"/>
    <property type="project" value="UniProtKB-KW"/>
</dbReference>
<reference evidence="5 6" key="1">
    <citation type="journal article" date="2015" name="Int. J. Syst. Evol. Microbiol.">
        <title>Thermococcus eurythermalis sp. nov., a conditional piezophilic hyperthermophilic archaeon with a wide temperature range isolated from an oil-immersed chimney in the Guaymas Basin.</title>
        <authorList>
            <person name="Zhao W."/>
            <person name="Zeng X."/>
            <person name="Xiao X."/>
        </authorList>
    </citation>
    <scope>NUCLEOTIDE SEQUENCE [LARGE SCALE GENOMIC DNA]</scope>
    <source>
        <strain evidence="5 6">A501</strain>
    </source>
</reference>
<evidence type="ECO:0000259" key="4">
    <source>
        <dbReference type="Pfam" id="PF00881"/>
    </source>
</evidence>
<dbReference type="PANTHER" id="PTHR23026">
    <property type="entry name" value="NADPH NITROREDUCTASE"/>
    <property type="match status" value="1"/>
</dbReference>
<dbReference type="Gene3D" id="3.40.109.10">
    <property type="entry name" value="NADH Oxidase"/>
    <property type="match status" value="1"/>
</dbReference>
<gene>
    <name evidence="5" type="ORF">TEU_11120</name>
</gene>
<keyword evidence="3" id="KW-0560">Oxidoreductase</keyword>
<dbReference type="SUPFAM" id="SSF55469">
    <property type="entry name" value="FMN-dependent nitroreductase-like"/>
    <property type="match status" value="1"/>
</dbReference>
<dbReference type="Proteomes" id="UP000029980">
    <property type="component" value="Chromosome"/>
</dbReference>
<keyword evidence="2" id="KW-0288">FMN</keyword>
<proteinExistence type="predicted"/>
<evidence type="ECO:0000256" key="2">
    <source>
        <dbReference type="ARBA" id="ARBA00022643"/>
    </source>
</evidence>
<sequence length="202" mass="23239">MELDDAIMKRSSVRYFLEKPIPEEDIKKLIEAAIRAPTASGLENWKFVVFVSEDAREKIYDLIGEGMVQYYRAVNLPEDKIEKLKKRIYEMGMYKAPVYIAVFIDKRIRFLKGAEYDEPEFIWSVESAAIAIQNLMLKAVELGLGTVYIGVTNFRGIEEKVRELAGLDKNHYLVGVIPVGYPRDEPRPSKRKKGVEDVTKFI</sequence>
<dbReference type="InterPro" id="IPR000415">
    <property type="entry name" value="Nitroreductase-like"/>
</dbReference>
<dbReference type="OrthoDB" id="287850at2157"/>
<dbReference type="PANTHER" id="PTHR23026:SF90">
    <property type="entry name" value="IODOTYROSINE DEIODINASE 1"/>
    <property type="match status" value="1"/>
</dbReference>
<name>A0A097QWJ5_9EURY</name>
<organism evidence="5 6">
    <name type="scientific">Thermococcus eurythermalis</name>
    <dbReference type="NCBI Taxonomy" id="1505907"/>
    <lineage>
        <taxon>Archaea</taxon>
        <taxon>Methanobacteriati</taxon>
        <taxon>Methanobacteriota</taxon>
        <taxon>Thermococci</taxon>
        <taxon>Thermococcales</taxon>
        <taxon>Thermococcaceae</taxon>
        <taxon>Thermococcus</taxon>
    </lineage>
</organism>
<accession>A0A097QWJ5</accession>
<keyword evidence="1" id="KW-0285">Flavoprotein</keyword>
<evidence type="ECO:0000256" key="1">
    <source>
        <dbReference type="ARBA" id="ARBA00022630"/>
    </source>
</evidence>
<dbReference type="InterPro" id="IPR029479">
    <property type="entry name" value="Nitroreductase"/>
</dbReference>
<dbReference type="RefSeq" id="WP_050003793.1">
    <property type="nucleotide sequence ID" value="NZ_CP008887.1"/>
</dbReference>
<dbReference type="InterPro" id="IPR050627">
    <property type="entry name" value="Nitroreductase/BluB"/>
</dbReference>
<feature type="domain" description="Nitroreductase" evidence="4">
    <location>
        <begin position="7"/>
        <end position="181"/>
    </location>
</feature>
<evidence type="ECO:0000313" key="6">
    <source>
        <dbReference type="Proteomes" id="UP000029980"/>
    </source>
</evidence>
<dbReference type="AlphaFoldDB" id="A0A097QWJ5"/>
<evidence type="ECO:0000256" key="3">
    <source>
        <dbReference type="ARBA" id="ARBA00023002"/>
    </source>
</evidence>
<dbReference type="CDD" id="cd02062">
    <property type="entry name" value="Nitro_FMN_reductase"/>
    <property type="match status" value="1"/>
</dbReference>
<dbReference type="STRING" id="1505907.TEU_11120"/>
<dbReference type="Pfam" id="PF00881">
    <property type="entry name" value="Nitroreductase"/>
    <property type="match status" value="1"/>
</dbReference>
<dbReference type="GeneID" id="25153980"/>
<keyword evidence="6" id="KW-1185">Reference proteome</keyword>
<protein>
    <submittedName>
        <fullName evidence="5">NAD(P)H-flavin oxidoreductase</fullName>
    </submittedName>
</protein>